<dbReference type="InterPro" id="IPR018060">
    <property type="entry name" value="HTH_AraC"/>
</dbReference>
<protein>
    <submittedName>
        <fullName evidence="5">HTH-type transcriptional regulator</fullName>
    </submittedName>
</protein>
<reference evidence="5" key="1">
    <citation type="submission" date="2021-12" db="EMBL/GenBank/DDBJ databases">
        <authorList>
            <person name="Rodrigo-Torres L."/>
            <person name="Arahal R. D."/>
            <person name="Lucena T."/>
        </authorList>
    </citation>
    <scope>NUCLEOTIDE SEQUENCE</scope>
    <source>
        <strain evidence="5">CECT 8267</strain>
    </source>
</reference>
<accession>A0ABM9AG58</accession>
<proteinExistence type="predicted"/>
<gene>
    <name evidence="5" type="ORF">SIN8267_01845</name>
</gene>
<evidence type="ECO:0000256" key="3">
    <source>
        <dbReference type="ARBA" id="ARBA00023163"/>
    </source>
</evidence>
<comment type="caution">
    <text evidence="5">The sequence shown here is derived from an EMBL/GenBank/DDBJ whole genome shotgun (WGS) entry which is preliminary data.</text>
</comment>
<organism evidence="5 6">
    <name type="scientific">Sinobacterium norvegicum</name>
    <dbReference type="NCBI Taxonomy" id="1641715"/>
    <lineage>
        <taxon>Bacteria</taxon>
        <taxon>Pseudomonadati</taxon>
        <taxon>Pseudomonadota</taxon>
        <taxon>Gammaproteobacteria</taxon>
        <taxon>Cellvibrionales</taxon>
        <taxon>Spongiibacteraceae</taxon>
        <taxon>Sinobacterium</taxon>
    </lineage>
</organism>
<dbReference type="Pfam" id="PF12833">
    <property type="entry name" value="HTH_18"/>
    <property type="match status" value="1"/>
</dbReference>
<name>A0ABM9AG58_9GAMM</name>
<evidence type="ECO:0000256" key="2">
    <source>
        <dbReference type="ARBA" id="ARBA00023125"/>
    </source>
</evidence>
<keyword evidence="6" id="KW-1185">Reference proteome</keyword>
<keyword evidence="2" id="KW-0238">DNA-binding</keyword>
<dbReference type="PROSITE" id="PS01124">
    <property type="entry name" value="HTH_ARAC_FAMILY_2"/>
    <property type="match status" value="1"/>
</dbReference>
<feature type="domain" description="HTH araC/xylS-type" evidence="4">
    <location>
        <begin position="241"/>
        <end position="339"/>
    </location>
</feature>
<dbReference type="SUPFAM" id="SSF46689">
    <property type="entry name" value="Homeodomain-like"/>
    <property type="match status" value="1"/>
</dbReference>
<dbReference type="SMART" id="SM00342">
    <property type="entry name" value="HTH_ARAC"/>
    <property type="match status" value="1"/>
</dbReference>
<dbReference type="PANTHER" id="PTHR47894:SF1">
    <property type="entry name" value="HTH-TYPE TRANSCRIPTIONAL REGULATOR VQSM"/>
    <property type="match status" value="1"/>
</dbReference>
<dbReference type="EMBL" id="CAKLPX010000002">
    <property type="protein sequence ID" value="CAH0991731.1"/>
    <property type="molecule type" value="Genomic_DNA"/>
</dbReference>
<keyword evidence="3" id="KW-0804">Transcription</keyword>
<evidence type="ECO:0000313" key="5">
    <source>
        <dbReference type="EMBL" id="CAH0991731.1"/>
    </source>
</evidence>
<keyword evidence="1" id="KW-0805">Transcription regulation</keyword>
<dbReference type="Pfam" id="PF12625">
    <property type="entry name" value="Arabinose_bd"/>
    <property type="match status" value="1"/>
</dbReference>
<dbReference type="Gene3D" id="1.10.10.60">
    <property type="entry name" value="Homeodomain-like"/>
    <property type="match status" value="1"/>
</dbReference>
<sequence>MTEDRLGSASTAALRQYLRAAQDYGIAAEHALIQNDLPVGILDSTISRVTGTEFQRLIRWLVDACDDPLFGLKSGAYVQPGSYSIFGYMIMNCRTTREALHMTPLYEGIVGDMGVTKLEQSGSRLAVRWVCQYDDPVIIPHMIDNVLYSWTQFTRYLADLPEGKPFCVQLERPRPNDQQLATYQQLFGCDIEFGASRNALIVDDELLAVPIRQPDPALLQSLTQQAESIMGELKQKNTLVLQVRAVLRQLMEQELPRKEKVAQALDMTERTLQRRLQAEGTGYQQLLDDVRREAAIEWLTTTPTAINDIADNLGFSEVRSFQRRFKSWTGHAPGEYRTLHSPLP</sequence>
<dbReference type="Proteomes" id="UP000838100">
    <property type="component" value="Unassembled WGS sequence"/>
</dbReference>
<evidence type="ECO:0000313" key="6">
    <source>
        <dbReference type="Proteomes" id="UP000838100"/>
    </source>
</evidence>
<dbReference type="InterPro" id="IPR032687">
    <property type="entry name" value="AraC-type_N"/>
</dbReference>
<evidence type="ECO:0000256" key="1">
    <source>
        <dbReference type="ARBA" id="ARBA00023015"/>
    </source>
</evidence>
<dbReference type="InterPro" id="IPR009057">
    <property type="entry name" value="Homeodomain-like_sf"/>
</dbReference>
<evidence type="ECO:0000259" key="4">
    <source>
        <dbReference type="PROSITE" id="PS01124"/>
    </source>
</evidence>
<dbReference type="RefSeq" id="WP_237444432.1">
    <property type="nucleotide sequence ID" value="NZ_CAKLPX010000002.1"/>
</dbReference>
<dbReference type="PANTHER" id="PTHR47894">
    <property type="entry name" value="HTH-TYPE TRANSCRIPTIONAL REGULATOR GADX"/>
    <property type="match status" value="1"/>
</dbReference>